<gene>
    <name evidence="1" type="ORF">NEOCIP111885_03272</name>
</gene>
<proteinExistence type="predicted"/>
<accession>A0A9C7GCL3</accession>
<dbReference type="EMBL" id="CAKJTG010000020">
    <property type="protein sequence ID" value="CAG9609530.1"/>
    <property type="molecule type" value="Genomic_DNA"/>
</dbReference>
<dbReference type="InterPro" id="IPR024787">
    <property type="entry name" value="EcsC"/>
</dbReference>
<comment type="caution">
    <text evidence="1">The sequence shown here is derived from an EMBL/GenBank/DDBJ whole genome shotgun (WGS) entry which is preliminary data.</text>
</comment>
<sequence>METKQVLAIELVHIEKWEKDQSGLWFWERIGRLPFKILDKITPKIIHNKIGVLLDEMGSYLQTGGKYLINERQMLNTIQTNVNYPIESIQDVSSSVPIANMKQITQQIAEKRIKAAAIQGASTGFGGVFTLAIDIPALLGLSLKTLQEIAIIYGYDPNDKDERVFIIKCLQFTSSDIVGKEAILRELSSYYRKESPSNEAISQLQGWREVIYTYRDQFGWKKLFQLIPVAGLLFGAFTNRSMIKDIAEVGDMLYRKRRVLERLETLEDIPEEKK</sequence>
<evidence type="ECO:0000313" key="2">
    <source>
        <dbReference type="Proteomes" id="UP000789845"/>
    </source>
</evidence>
<evidence type="ECO:0000313" key="1">
    <source>
        <dbReference type="EMBL" id="CAG9609530.1"/>
    </source>
</evidence>
<keyword evidence="2" id="KW-1185">Reference proteome</keyword>
<dbReference type="Pfam" id="PF12787">
    <property type="entry name" value="EcsC"/>
    <property type="match status" value="1"/>
</dbReference>
<dbReference type="AlphaFoldDB" id="A0A9C7GCL3"/>
<dbReference type="RefSeq" id="WP_230497762.1">
    <property type="nucleotide sequence ID" value="NZ_CAKJTG010000020.1"/>
</dbReference>
<dbReference type="PANTHER" id="PTHR41260">
    <property type="entry name" value="PROTEIN ECSC"/>
    <property type="match status" value="1"/>
</dbReference>
<evidence type="ECO:0008006" key="3">
    <source>
        <dbReference type="Google" id="ProtNLM"/>
    </source>
</evidence>
<reference evidence="1" key="1">
    <citation type="submission" date="2021-10" db="EMBL/GenBank/DDBJ databases">
        <authorList>
            <person name="Criscuolo A."/>
        </authorList>
    </citation>
    <scope>NUCLEOTIDE SEQUENCE</scope>
    <source>
        <strain evidence="1">CIP111885</strain>
    </source>
</reference>
<protein>
    <recommendedName>
        <fullName evidence="3">EcsC family protein</fullName>
    </recommendedName>
</protein>
<dbReference type="PANTHER" id="PTHR41260:SF1">
    <property type="entry name" value="PROTEIN ECSC"/>
    <property type="match status" value="1"/>
</dbReference>
<dbReference type="Proteomes" id="UP000789845">
    <property type="component" value="Unassembled WGS sequence"/>
</dbReference>
<name>A0A9C7GCL3_9BACI</name>
<organism evidence="1 2">
    <name type="scientific">Pseudoneobacillus rhizosphaerae</name>
    <dbReference type="NCBI Taxonomy" id="2880968"/>
    <lineage>
        <taxon>Bacteria</taxon>
        <taxon>Bacillati</taxon>
        <taxon>Bacillota</taxon>
        <taxon>Bacilli</taxon>
        <taxon>Bacillales</taxon>
        <taxon>Bacillaceae</taxon>
        <taxon>Pseudoneobacillus</taxon>
    </lineage>
</organism>